<dbReference type="Proteomes" id="UP000003986">
    <property type="component" value="Unassembled WGS sequence"/>
</dbReference>
<dbReference type="PANTHER" id="PTHR34202">
    <property type="entry name" value="UPF0548 PROTEIN"/>
    <property type="match status" value="1"/>
</dbReference>
<sequence>MDGRHPWPGQRAGLRALLAAGLAAHPHPRRRQHRSLYRRPHPNRRQDSMSTLTYPEVGATRLGPLPRGYHHLHHRTRVGRGEADFAAAGAAITEWRMHRASGARMEASARRAEPGGGVRVSLGLGPLRFTAPCEVIWTAYGEDGRTGFGYGTLAGHPERGEECFVVDLADDG</sequence>
<accession>D6AIA4</accession>
<gene>
    <name evidence="3" type="ORF">SSGG_06526</name>
</gene>
<dbReference type="EMBL" id="DS999644">
    <property type="protein sequence ID" value="EFE79159.2"/>
    <property type="molecule type" value="Genomic_DNA"/>
</dbReference>
<evidence type="ECO:0000313" key="3">
    <source>
        <dbReference type="EMBL" id="EFE79159.2"/>
    </source>
</evidence>
<reference evidence="4" key="2">
    <citation type="submission" date="2008-12" db="EMBL/GenBank/DDBJ databases">
        <title>Annotation of Streptomyces roseosporus strain NRRL 15998.</title>
        <authorList>
            <consortium name="The Broad Institute Genome Sequencing Platform"/>
            <consortium name="Broad Institute Microbial Sequencing Center"/>
            <person name="Fischbach M."/>
            <person name="Ward D."/>
            <person name="Young S."/>
            <person name="Kodira C.D."/>
            <person name="Zeng Q."/>
            <person name="Koehrsen M."/>
            <person name="Godfrey P."/>
            <person name="Alvarado L."/>
            <person name="Berlin A.M."/>
            <person name="Borenstein D."/>
            <person name="Chen Z."/>
            <person name="Engels R."/>
            <person name="Freedman E."/>
            <person name="Gellesch M."/>
            <person name="Goldberg J."/>
            <person name="Griggs A."/>
            <person name="Gujja S."/>
            <person name="Heiman D.I."/>
            <person name="Hepburn T.A."/>
            <person name="Howarth C."/>
            <person name="Jen D."/>
            <person name="Larson L."/>
            <person name="Lewis B."/>
            <person name="Mehta T."/>
            <person name="Park D."/>
            <person name="Pearson M."/>
            <person name="Roberts A."/>
            <person name="Saif S."/>
            <person name="Shea T.D."/>
            <person name="Shenoy N."/>
            <person name="Sisk P."/>
            <person name="Stolte C."/>
            <person name="Sykes S.N."/>
            <person name="Walk T."/>
            <person name="White J."/>
            <person name="Yandava C."/>
            <person name="Straight P."/>
            <person name="Clardy J."/>
            <person name="Hung D."/>
            <person name="Kolter R."/>
            <person name="Mekalanos J."/>
            <person name="Walker S."/>
            <person name="Walsh C.T."/>
            <person name="Wieland B.L.C."/>
            <person name="Ilzarbe M."/>
            <person name="Galagan J."/>
            <person name="Nusbaum C."/>
            <person name="Birren B."/>
        </authorList>
    </citation>
    <scope>NUCLEOTIDE SEQUENCE [LARGE SCALE GENOMIC DNA]</scope>
    <source>
        <strain evidence="4">NRRL 15998</strain>
    </source>
</reference>
<dbReference type="InterPro" id="IPR018960">
    <property type="entry name" value="DUF1990"/>
</dbReference>
<feature type="domain" description="DUF1990" evidence="2">
    <location>
        <begin position="53"/>
        <end position="172"/>
    </location>
</feature>
<proteinExistence type="predicted"/>
<organism evidence="3 4">
    <name type="scientific">Streptomyces filamentosus NRRL 15998</name>
    <dbReference type="NCBI Taxonomy" id="457431"/>
    <lineage>
        <taxon>Bacteria</taxon>
        <taxon>Bacillati</taxon>
        <taxon>Actinomycetota</taxon>
        <taxon>Actinomycetes</taxon>
        <taxon>Kitasatosporales</taxon>
        <taxon>Streptomycetaceae</taxon>
        <taxon>Streptomyces</taxon>
    </lineage>
</organism>
<evidence type="ECO:0000256" key="1">
    <source>
        <dbReference type="SAM" id="MobiDB-lite"/>
    </source>
</evidence>
<name>D6AIA4_STRFL</name>
<feature type="non-terminal residue" evidence="3">
    <location>
        <position position="172"/>
    </location>
</feature>
<dbReference type="Pfam" id="PF09348">
    <property type="entry name" value="DUF1990"/>
    <property type="match status" value="1"/>
</dbReference>
<dbReference type="PANTHER" id="PTHR34202:SF1">
    <property type="entry name" value="UPF0548 PROTEIN"/>
    <property type="match status" value="1"/>
</dbReference>
<protein>
    <recommendedName>
        <fullName evidence="2">DUF1990 domain-containing protein</fullName>
    </recommendedName>
</protein>
<feature type="compositionally biased region" description="Basic residues" evidence="1">
    <location>
        <begin position="26"/>
        <end position="43"/>
    </location>
</feature>
<reference evidence="4" key="1">
    <citation type="submission" date="2008-10" db="EMBL/GenBank/DDBJ databases">
        <authorList>
            <person name="Molnar K."/>
        </authorList>
    </citation>
    <scope>NUCLEOTIDE SEQUENCE [LARGE SCALE GENOMIC DNA]</scope>
    <source>
        <strain evidence="4">NRRL 15998</strain>
    </source>
</reference>
<evidence type="ECO:0000259" key="2">
    <source>
        <dbReference type="Pfam" id="PF09348"/>
    </source>
</evidence>
<evidence type="ECO:0000313" key="4">
    <source>
        <dbReference type="Proteomes" id="UP000003986"/>
    </source>
</evidence>
<feature type="region of interest" description="Disordered" evidence="1">
    <location>
        <begin position="23"/>
        <end position="53"/>
    </location>
</feature>
<dbReference type="AlphaFoldDB" id="D6AIA4"/>